<evidence type="ECO:0000313" key="2">
    <source>
        <dbReference type="EMBL" id="MBK6264152.1"/>
    </source>
</evidence>
<feature type="transmembrane region" description="Helical" evidence="1">
    <location>
        <begin position="153"/>
        <end position="174"/>
    </location>
</feature>
<proteinExistence type="predicted"/>
<gene>
    <name evidence="2" type="ORF">JKA74_03810</name>
</gene>
<dbReference type="EMBL" id="JAEQBW010000001">
    <property type="protein sequence ID" value="MBK6264152.1"/>
    <property type="molecule type" value="Genomic_DNA"/>
</dbReference>
<keyword evidence="1" id="KW-0812">Transmembrane</keyword>
<keyword evidence="1" id="KW-1133">Transmembrane helix</keyword>
<name>A0A934WWB7_9BACT</name>
<protein>
    <submittedName>
        <fullName evidence="2">Uncharacterized protein</fullName>
    </submittedName>
</protein>
<keyword evidence="3" id="KW-1185">Reference proteome</keyword>
<comment type="caution">
    <text evidence="2">The sequence shown here is derived from an EMBL/GenBank/DDBJ whole genome shotgun (WGS) entry which is preliminary data.</text>
</comment>
<evidence type="ECO:0000313" key="3">
    <source>
        <dbReference type="Proteomes" id="UP000611723"/>
    </source>
</evidence>
<accession>A0A934WWB7</accession>
<reference evidence="2" key="1">
    <citation type="submission" date="2021-01" db="EMBL/GenBank/DDBJ databases">
        <title>Marivirga aurantiaca sp. nov., isolated from intertidal surface sediments.</title>
        <authorList>
            <person name="Zhang M."/>
        </authorList>
    </citation>
    <scope>NUCLEOTIDE SEQUENCE</scope>
    <source>
        <strain evidence="2">S37H4</strain>
    </source>
</reference>
<dbReference type="Proteomes" id="UP000611723">
    <property type="component" value="Unassembled WGS sequence"/>
</dbReference>
<sequence length="293" mass="34576">MRIKIFWVLIFIAGHWAEAQEIRPKGQFLQDSMALGEKVQFSLSVSYPLDQQLLFPDSTYNFYPFEFRSKTYFPTRTDSLMSYDSAVFTLASYEIEELQTLRLPVFVIQGKDSLRRFTSVDSIFLQEMIPIVSDTLSLKTDTNLAVTDKEFNYPLLIAIVIVILILIVLIIVFFGKKIRLKWKIWQLERKHRKFLEQFKPQAEHPQVDEVEKLLFRWKNHLEKISLKPYAKLTTKEIHSLHQDEDLYQNLKQMDRSIYSSAKNDNLSAAFEFLIGYADYIFNERIKELQAHAK</sequence>
<dbReference type="RefSeq" id="WP_201429825.1">
    <property type="nucleotide sequence ID" value="NZ_JAEQBW010000001.1"/>
</dbReference>
<keyword evidence="1" id="KW-0472">Membrane</keyword>
<organism evidence="2 3">
    <name type="scientific">Marivirga aurantiaca</name>
    <dbReference type="NCBI Taxonomy" id="2802615"/>
    <lineage>
        <taxon>Bacteria</taxon>
        <taxon>Pseudomonadati</taxon>
        <taxon>Bacteroidota</taxon>
        <taxon>Cytophagia</taxon>
        <taxon>Cytophagales</taxon>
        <taxon>Marivirgaceae</taxon>
        <taxon>Marivirga</taxon>
    </lineage>
</organism>
<dbReference type="AlphaFoldDB" id="A0A934WWB7"/>
<evidence type="ECO:0000256" key="1">
    <source>
        <dbReference type="SAM" id="Phobius"/>
    </source>
</evidence>